<dbReference type="InterPro" id="IPR027417">
    <property type="entry name" value="P-loop_NTPase"/>
</dbReference>
<feature type="domain" description="Helicase C-terminal" evidence="6">
    <location>
        <begin position="344"/>
        <end position="493"/>
    </location>
</feature>
<dbReference type="SMART" id="SM00490">
    <property type="entry name" value="HELICc"/>
    <property type="match status" value="1"/>
</dbReference>
<protein>
    <submittedName>
        <fullName evidence="7">ATP-dependent helicase</fullName>
    </submittedName>
</protein>
<sequence>MKTLIIKNEIEQFSQQHNTYQTCEWKLFQQAYQIAQLKSSRKNQLISLNFLPDLNLMSHQLEAVNKVIFEMHGRAILADEVGLGKTVEAGVITKELMIKGLVKKVLILVPSSLINQWVEELNRMFFIPAASKHRSYNWADYDVVVSSIDLAKKEPHSKDILEQQYDLLIVDEAHRLKNPKTKNYQFVKSIQSTYCLLLTATPIQNKIEEVYYLMSIVRPGLLGNKTRFKELVRKSNKEDRNQSIQTLIQQSMIRNRREETEHPWTDRHVQTISIDFTPEEISFYERLTSFSQEHALTNLTLQREFCSSREACFQSIRKQPLTKETILQWVELLEQLPHHSKALRTIQLIKEIGEKCIIFTEYKSTQIYLQWLFKQYDIAAVTYNGDFKKSKKQWMLRLFENQADVLIATDAGAEGLNLQFCNHMIHYDLPWNPMKLEQRIGRIHRYGQQNDVHIYYIVLNQTTDQRIMNLLYKKLDVFRDVIGEIDQILTELNIESLEKELGEIISEASSEKESEIKIDNMIEVITSNADKRSNYHESS</sequence>
<dbReference type="Pfam" id="PF00271">
    <property type="entry name" value="Helicase_C"/>
    <property type="match status" value="1"/>
</dbReference>
<evidence type="ECO:0000256" key="2">
    <source>
        <dbReference type="ARBA" id="ARBA00022801"/>
    </source>
</evidence>
<comment type="caution">
    <text evidence="7">The sequence shown here is derived from an EMBL/GenBank/DDBJ whole genome shotgun (WGS) entry which is preliminary data.</text>
</comment>
<dbReference type="SMART" id="SM00487">
    <property type="entry name" value="DEXDc"/>
    <property type="match status" value="1"/>
</dbReference>
<keyword evidence="1" id="KW-0547">Nucleotide-binding</keyword>
<dbReference type="InterPro" id="IPR049730">
    <property type="entry name" value="SNF2/RAD54-like_C"/>
</dbReference>
<feature type="domain" description="Helicase ATP-binding" evidence="5">
    <location>
        <begin position="66"/>
        <end position="220"/>
    </location>
</feature>
<dbReference type="Pfam" id="PF00176">
    <property type="entry name" value="SNF2-rel_dom"/>
    <property type="match status" value="1"/>
</dbReference>
<dbReference type="Gene3D" id="3.40.50.300">
    <property type="entry name" value="P-loop containing nucleotide triphosphate hydrolases"/>
    <property type="match status" value="1"/>
</dbReference>
<dbReference type="EMBL" id="PJNH01000001">
    <property type="protein sequence ID" value="PKR78978.1"/>
    <property type="molecule type" value="Genomic_DNA"/>
</dbReference>
<dbReference type="InterPro" id="IPR038718">
    <property type="entry name" value="SNF2-like_sf"/>
</dbReference>
<dbReference type="InterPro" id="IPR057342">
    <property type="entry name" value="DEXDc_RapA"/>
</dbReference>
<dbReference type="CDD" id="cd18793">
    <property type="entry name" value="SF2_C_SNF"/>
    <property type="match status" value="1"/>
</dbReference>
<dbReference type="OrthoDB" id="9814088at2"/>
<keyword evidence="2" id="KW-0378">Hydrolase</keyword>
<dbReference type="PROSITE" id="PS51192">
    <property type="entry name" value="HELICASE_ATP_BIND_1"/>
    <property type="match status" value="1"/>
</dbReference>
<dbReference type="PANTHER" id="PTHR45766:SF6">
    <property type="entry name" value="SWI_SNF-RELATED MATRIX-ASSOCIATED ACTIN-DEPENDENT REGULATOR OF CHROMATIN SUBFAMILY A-LIKE PROTEIN 1"/>
    <property type="match status" value="1"/>
</dbReference>
<name>A0A2I0QXE3_9BACI</name>
<dbReference type="SUPFAM" id="SSF52540">
    <property type="entry name" value="P-loop containing nucleoside triphosphate hydrolases"/>
    <property type="match status" value="2"/>
</dbReference>
<gene>
    <name evidence="7" type="ORF">CEY16_04280</name>
</gene>
<evidence type="ECO:0000313" key="8">
    <source>
        <dbReference type="Proteomes" id="UP000243524"/>
    </source>
</evidence>
<dbReference type="InterPro" id="IPR014001">
    <property type="entry name" value="Helicase_ATP-bd"/>
</dbReference>
<evidence type="ECO:0000259" key="5">
    <source>
        <dbReference type="PROSITE" id="PS51192"/>
    </source>
</evidence>
<evidence type="ECO:0000256" key="3">
    <source>
        <dbReference type="ARBA" id="ARBA00022806"/>
    </source>
</evidence>
<dbReference type="GO" id="GO:0016787">
    <property type="term" value="F:hydrolase activity"/>
    <property type="evidence" value="ECO:0007669"/>
    <property type="project" value="UniProtKB-KW"/>
</dbReference>
<dbReference type="AlphaFoldDB" id="A0A2I0QXE3"/>
<keyword evidence="3 7" id="KW-0347">Helicase</keyword>
<evidence type="ECO:0000256" key="1">
    <source>
        <dbReference type="ARBA" id="ARBA00022741"/>
    </source>
</evidence>
<reference evidence="7 8" key="1">
    <citation type="submission" date="2017-06" db="EMBL/GenBank/DDBJ databases">
        <title>the draft geome sequence of Illustriluteabacillus marina B3227.</title>
        <authorList>
            <person name="He R.-H."/>
            <person name="Du Z.-J."/>
        </authorList>
    </citation>
    <scope>NUCLEOTIDE SEQUENCE [LARGE SCALE GENOMIC DNA]</scope>
    <source>
        <strain evidence="7 8">B3227</strain>
    </source>
</reference>
<keyword evidence="8" id="KW-1185">Reference proteome</keyword>
<dbReference type="InterPro" id="IPR000330">
    <property type="entry name" value="SNF2_N"/>
</dbReference>
<accession>A0A2I0QXE3</accession>
<evidence type="ECO:0000313" key="7">
    <source>
        <dbReference type="EMBL" id="PKR78978.1"/>
    </source>
</evidence>
<keyword evidence="4" id="KW-0067">ATP-binding</keyword>
<evidence type="ECO:0000259" key="6">
    <source>
        <dbReference type="PROSITE" id="PS51194"/>
    </source>
</evidence>
<proteinExistence type="predicted"/>
<evidence type="ECO:0000256" key="4">
    <source>
        <dbReference type="ARBA" id="ARBA00022840"/>
    </source>
</evidence>
<dbReference type="PROSITE" id="PS51194">
    <property type="entry name" value="HELICASE_CTER"/>
    <property type="match status" value="1"/>
</dbReference>
<dbReference type="RefSeq" id="WP_101330722.1">
    <property type="nucleotide sequence ID" value="NZ_PJNH01000001.1"/>
</dbReference>
<dbReference type="InterPro" id="IPR001650">
    <property type="entry name" value="Helicase_C-like"/>
</dbReference>
<organism evidence="7 8">
    <name type="scientific">Halalkalibacillus sediminis</name>
    <dbReference type="NCBI Taxonomy" id="2018042"/>
    <lineage>
        <taxon>Bacteria</taxon>
        <taxon>Bacillati</taxon>
        <taxon>Bacillota</taxon>
        <taxon>Bacilli</taxon>
        <taxon>Bacillales</taxon>
        <taxon>Bacillaceae</taxon>
        <taxon>Halalkalibacillus</taxon>
    </lineage>
</organism>
<dbReference type="CDD" id="cd18011">
    <property type="entry name" value="DEXDc_RapA"/>
    <property type="match status" value="1"/>
</dbReference>
<dbReference type="Gene3D" id="3.40.50.10810">
    <property type="entry name" value="Tandem AAA-ATPase domain"/>
    <property type="match status" value="1"/>
</dbReference>
<dbReference type="GO" id="GO:0005524">
    <property type="term" value="F:ATP binding"/>
    <property type="evidence" value="ECO:0007669"/>
    <property type="project" value="UniProtKB-KW"/>
</dbReference>
<dbReference type="GO" id="GO:0004386">
    <property type="term" value="F:helicase activity"/>
    <property type="evidence" value="ECO:0007669"/>
    <property type="project" value="UniProtKB-KW"/>
</dbReference>
<dbReference type="PANTHER" id="PTHR45766">
    <property type="entry name" value="DNA ANNEALING HELICASE AND ENDONUCLEASE ZRANB3 FAMILY MEMBER"/>
    <property type="match status" value="1"/>
</dbReference>
<dbReference type="Proteomes" id="UP000243524">
    <property type="component" value="Unassembled WGS sequence"/>
</dbReference>